<comment type="similarity">
    <text evidence="7">Belongs to the TonB-dependent receptor family.</text>
</comment>
<dbReference type="InterPro" id="IPR012910">
    <property type="entry name" value="Plug_dom"/>
</dbReference>
<comment type="caution">
    <text evidence="9">The sequence shown here is derived from an EMBL/GenBank/DDBJ whole genome shotgun (WGS) entry which is preliminary data.</text>
</comment>
<evidence type="ECO:0000256" key="1">
    <source>
        <dbReference type="ARBA" id="ARBA00004571"/>
    </source>
</evidence>
<evidence type="ECO:0000313" key="9">
    <source>
        <dbReference type="EMBL" id="KZS39905.1"/>
    </source>
</evidence>
<dbReference type="NCBIfam" id="TIGR04057">
    <property type="entry name" value="SusC_RagA_signa"/>
    <property type="match status" value="1"/>
</dbReference>
<sequence>MNAKYVRELLFVLIVLSINIGFGQTVTGEVTSSGTPLPGASIVVKGTTNGTQTDFDGRYTLSNFADDAIMVISYLGFITQEIPIQNREVIDIVLVEDAEALSEVVVVGYGTQRRSDLTTSISTISSEKLAEIPSTDIGQALQGRAAGVTVTNGGSPGERNAVRIRGLSTFGNGDPLYVVDGVFTTSISNISPASIKKVDVLKDAAAAAVYGSRGSNGVIIITTDKGKEGKPKFNFNTYTGWQRSNKRYDVLNTAQYIQYISEINAQGQVPNAGGTTIDIINDNPNFNGNGVETDWQDALFRSAPITSHDFNVSGGSEKATYSFGASVFDQDGIYIDTNFKRYTFNANSEFKITDKFKVGETFALGFTERVAPQVSDGREPLLNVLASAPYTLIRNADGSFSGQTDADNNNARNQIRVQDSDDNLSRNTSIIGSLYAEYELLEGLKFRTQFGLDAFYFLQDNILRAYDEGGQFSKPNTDISKTRANQISRIFTNSLSYNNTFGDVHNIGATLVSERQDIKFQTLTASSTNDVTNLINELVGTGGTSSLTEEEVLISYLGRLNYAYDGKYLVSGSIRRDKSSLFGPNNQVGWFPAASIGWVVSKESFLIDNPVINNLKLRASYGVTGNNRIPRDVANANVAFQLNYPIGGQTQLASGLSGIANPDVKWEEGIKQNFGFDLGLWNNKVTLSGDYFINESNDLLVSEPTRPSIGGGGGNAGLPVIRNAANIQVDGFELTLGYTDSEGDFTWGASANITFAESEVKSIGRNDQILQGRINPLEASVSRLAVGEPLYHFFGLVFDGVYSTEQDIIDDLGADNLDDFSGTSTASYLVRPGDVRYRDINGDGDITDEDRTIIGDPNPDFTYAINLNAAYKGFDLSALITGVQGADAFNTNVFNLQGQEGVLNRGVEVLDRWQAPGDVTNVPRFRFGRNTNNDISTRFVEDASYARLKNVTLGYSLSSNVLDRAFNGHLSKIRVYVQSQNLVTLTDYSGLDPEIEPFYSAAGIIEGLNIDRGRGPQPVTFLTGLQIEF</sequence>
<dbReference type="AlphaFoldDB" id="A0A162ZMC1"/>
<dbReference type="InterPro" id="IPR023996">
    <property type="entry name" value="TonB-dep_OMP_SusC/RagA"/>
</dbReference>
<dbReference type="InterPro" id="IPR023997">
    <property type="entry name" value="TonB-dep_OMP_SusC/RagA_CS"/>
</dbReference>
<dbReference type="OrthoDB" id="9768177at2"/>
<dbReference type="InterPro" id="IPR037066">
    <property type="entry name" value="Plug_dom_sf"/>
</dbReference>
<dbReference type="GO" id="GO:0009279">
    <property type="term" value="C:cell outer membrane"/>
    <property type="evidence" value="ECO:0007669"/>
    <property type="project" value="UniProtKB-SubCell"/>
</dbReference>
<evidence type="ECO:0000256" key="6">
    <source>
        <dbReference type="ARBA" id="ARBA00023237"/>
    </source>
</evidence>
<dbReference type="SUPFAM" id="SSF49464">
    <property type="entry name" value="Carboxypeptidase regulatory domain-like"/>
    <property type="match status" value="1"/>
</dbReference>
<dbReference type="InterPro" id="IPR036942">
    <property type="entry name" value="Beta-barrel_TonB_sf"/>
</dbReference>
<keyword evidence="3 7" id="KW-1134">Transmembrane beta strand</keyword>
<dbReference type="RefSeq" id="WP_066315896.1">
    <property type="nucleotide sequence ID" value="NZ_CANLSS010000027.1"/>
</dbReference>
<keyword evidence="5 7" id="KW-0472">Membrane</keyword>
<gene>
    <name evidence="9" type="ORF">AWE51_09680</name>
</gene>
<evidence type="ECO:0000259" key="8">
    <source>
        <dbReference type="Pfam" id="PF07715"/>
    </source>
</evidence>
<organism evidence="9 10">
    <name type="scientific">Aquimarina aggregata</name>
    <dbReference type="NCBI Taxonomy" id="1642818"/>
    <lineage>
        <taxon>Bacteria</taxon>
        <taxon>Pseudomonadati</taxon>
        <taxon>Bacteroidota</taxon>
        <taxon>Flavobacteriia</taxon>
        <taxon>Flavobacteriales</taxon>
        <taxon>Flavobacteriaceae</taxon>
        <taxon>Aquimarina</taxon>
    </lineage>
</organism>
<evidence type="ECO:0000256" key="3">
    <source>
        <dbReference type="ARBA" id="ARBA00022452"/>
    </source>
</evidence>
<dbReference type="EMBL" id="LQRT01000024">
    <property type="protein sequence ID" value="KZS39905.1"/>
    <property type="molecule type" value="Genomic_DNA"/>
</dbReference>
<keyword evidence="6 7" id="KW-0998">Cell outer membrane</keyword>
<dbReference type="NCBIfam" id="TIGR04056">
    <property type="entry name" value="OMP_RagA_SusC"/>
    <property type="match status" value="1"/>
</dbReference>
<name>A0A162ZMC1_9FLAO</name>
<comment type="subcellular location">
    <subcellularLocation>
        <location evidence="1 7">Cell outer membrane</location>
        <topology evidence="1 7">Multi-pass membrane protein</topology>
    </subcellularLocation>
</comment>
<dbReference type="SUPFAM" id="SSF56935">
    <property type="entry name" value="Porins"/>
    <property type="match status" value="1"/>
</dbReference>
<keyword evidence="4 7" id="KW-0812">Transmembrane</keyword>
<keyword evidence="10" id="KW-1185">Reference proteome</keyword>
<evidence type="ECO:0000256" key="7">
    <source>
        <dbReference type="PROSITE-ProRule" id="PRU01360"/>
    </source>
</evidence>
<feature type="domain" description="TonB-dependent receptor plug" evidence="8">
    <location>
        <begin position="115"/>
        <end position="218"/>
    </location>
</feature>
<dbReference type="InterPro" id="IPR008969">
    <property type="entry name" value="CarboxyPept-like_regulatory"/>
</dbReference>
<evidence type="ECO:0000256" key="4">
    <source>
        <dbReference type="ARBA" id="ARBA00022692"/>
    </source>
</evidence>
<dbReference type="Proteomes" id="UP000076715">
    <property type="component" value="Unassembled WGS sequence"/>
</dbReference>
<dbReference type="STRING" id="1642818.AWE51_09680"/>
<dbReference type="Gene3D" id="2.40.170.20">
    <property type="entry name" value="TonB-dependent receptor, beta-barrel domain"/>
    <property type="match status" value="1"/>
</dbReference>
<dbReference type="Gene3D" id="2.60.40.1120">
    <property type="entry name" value="Carboxypeptidase-like, regulatory domain"/>
    <property type="match status" value="1"/>
</dbReference>
<reference evidence="9 10" key="1">
    <citation type="submission" date="2016-01" db="EMBL/GenBank/DDBJ databases">
        <title>The draft genome sequence of Aquimarina sp. RZW4-3-2.</title>
        <authorList>
            <person name="Wang Y."/>
        </authorList>
    </citation>
    <scope>NUCLEOTIDE SEQUENCE [LARGE SCALE GENOMIC DNA]</scope>
    <source>
        <strain evidence="9 10">RZW4-3-2</strain>
    </source>
</reference>
<dbReference type="Gene3D" id="2.170.130.10">
    <property type="entry name" value="TonB-dependent receptor, plug domain"/>
    <property type="match status" value="1"/>
</dbReference>
<keyword evidence="2 7" id="KW-0813">Transport</keyword>
<dbReference type="Pfam" id="PF13715">
    <property type="entry name" value="CarbopepD_reg_2"/>
    <property type="match status" value="1"/>
</dbReference>
<evidence type="ECO:0000313" key="10">
    <source>
        <dbReference type="Proteomes" id="UP000076715"/>
    </source>
</evidence>
<dbReference type="Pfam" id="PF07715">
    <property type="entry name" value="Plug"/>
    <property type="match status" value="1"/>
</dbReference>
<proteinExistence type="inferred from homology"/>
<accession>A0A162ZMC1</accession>
<dbReference type="PROSITE" id="PS52016">
    <property type="entry name" value="TONB_DEPENDENT_REC_3"/>
    <property type="match status" value="1"/>
</dbReference>
<evidence type="ECO:0000256" key="5">
    <source>
        <dbReference type="ARBA" id="ARBA00023136"/>
    </source>
</evidence>
<protein>
    <recommendedName>
        <fullName evidence="8">TonB-dependent receptor plug domain-containing protein</fullName>
    </recommendedName>
</protein>
<dbReference type="InterPro" id="IPR039426">
    <property type="entry name" value="TonB-dep_rcpt-like"/>
</dbReference>
<evidence type="ECO:0000256" key="2">
    <source>
        <dbReference type="ARBA" id="ARBA00022448"/>
    </source>
</evidence>